<sequence>MTYYLRLLTFFLVCSNIKAQTTDLFCEQVQAINDIVKKAHYQPKPLDDDFASGVFNLFLLKLDERQRLFTETDIALFSKDSTLIDDYIKNENCDFINKYITTLESRISLSKSIIENLSNTALDYSGKDTLYFDFERPISYFKNEKEQVKYWNKRIRYEILSNIIEEDTTLANAKSHFKSLEKTLKPKIIQQQICILDELLNQSKGIDGFVKESFLNAFLNYQDPNSSFFNVSEKARFENSLSNDEMSFGIYTAKNKNGDIIITYIKPGSAAFKNGGFDKNDVIKSLKSKNKELETFCISNSEIIDFINDTNNATITFRIRKKNGTIKNIQLTKMKSQVESNTITGYVINNTIAKLGYIKIPSFYTDLESPNGLGVANDVAKELYKLQKEGIQGLIIDLRFNSGGSMKEATDLSGMFINRGPLAIQKYNSNQTFTIKDANRGSLFNKPLLVLINSYSASASEFFSAAMQDYNRAILVGSPSFGKATAQIILPLNDTETLGYAKVTIEKFYRATGKSHQLQGVIPDVVLPSIYDDFNHGESQKSYALSNDSITPMLKLYPLKPLPIKQINTQSKERRQQKNSFESVKDLNKTLLKNVVNKKTQFSLTLENLFNDYKTYKSTWDAFDNLSLKNDTIPFQNTASTSEIISYNTDEKKQNQSILNNLSKDIYINEAQNILIDIINLTNNN</sequence>
<gene>
    <name evidence="6" type="ORF">GCM10022271_22570</name>
</gene>
<keyword evidence="3" id="KW-0720">Serine protease</keyword>
<dbReference type="Pfam" id="PF11818">
    <property type="entry name" value="DUF3340"/>
    <property type="match status" value="1"/>
</dbReference>
<evidence type="ECO:0000256" key="1">
    <source>
        <dbReference type="ARBA" id="ARBA00022670"/>
    </source>
</evidence>
<dbReference type="Proteomes" id="UP001501456">
    <property type="component" value="Unassembled WGS sequence"/>
</dbReference>
<dbReference type="InterPro" id="IPR005151">
    <property type="entry name" value="Tail-specific_protease"/>
</dbReference>
<dbReference type="PANTHER" id="PTHR32060:SF22">
    <property type="entry name" value="CARBOXYL-TERMINAL-PROCESSING PEPTIDASE 3, CHLOROPLASTIC"/>
    <property type="match status" value="1"/>
</dbReference>
<organism evidence="6 7">
    <name type="scientific">Corallibacter vietnamensis</name>
    <dbReference type="NCBI Taxonomy" id="904130"/>
    <lineage>
        <taxon>Bacteria</taxon>
        <taxon>Pseudomonadati</taxon>
        <taxon>Bacteroidota</taxon>
        <taxon>Flavobacteriia</taxon>
        <taxon>Flavobacteriales</taxon>
        <taxon>Flavobacteriaceae</taxon>
        <taxon>Corallibacter</taxon>
    </lineage>
</organism>
<dbReference type="EMBL" id="BAABBI010000003">
    <property type="protein sequence ID" value="GAA3789630.1"/>
    <property type="molecule type" value="Genomic_DNA"/>
</dbReference>
<feature type="signal peptide" evidence="4">
    <location>
        <begin position="1"/>
        <end position="19"/>
    </location>
</feature>
<evidence type="ECO:0000313" key="6">
    <source>
        <dbReference type="EMBL" id="GAA3789630.1"/>
    </source>
</evidence>
<comment type="caution">
    <text evidence="6">The sequence shown here is derived from an EMBL/GenBank/DDBJ whole genome shotgun (WGS) entry which is preliminary data.</text>
</comment>
<dbReference type="InterPro" id="IPR029045">
    <property type="entry name" value="ClpP/crotonase-like_dom_sf"/>
</dbReference>
<keyword evidence="4" id="KW-0732">Signal</keyword>
<evidence type="ECO:0000256" key="2">
    <source>
        <dbReference type="ARBA" id="ARBA00022801"/>
    </source>
</evidence>
<keyword evidence="2" id="KW-0378">Hydrolase</keyword>
<dbReference type="InterPro" id="IPR020992">
    <property type="entry name" value="Tail_Prtase_C"/>
</dbReference>
<dbReference type="CDD" id="cd07560">
    <property type="entry name" value="Peptidase_S41_CPP"/>
    <property type="match status" value="1"/>
</dbReference>
<evidence type="ECO:0000256" key="3">
    <source>
        <dbReference type="ARBA" id="ARBA00022825"/>
    </source>
</evidence>
<keyword evidence="7" id="KW-1185">Reference proteome</keyword>
<evidence type="ECO:0000259" key="5">
    <source>
        <dbReference type="SMART" id="SM00245"/>
    </source>
</evidence>
<dbReference type="InterPro" id="IPR036034">
    <property type="entry name" value="PDZ_sf"/>
</dbReference>
<dbReference type="PANTHER" id="PTHR32060">
    <property type="entry name" value="TAIL-SPECIFIC PROTEASE"/>
    <property type="match status" value="1"/>
</dbReference>
<dbReference type="Gene3D" id="3.90.226.10">
    <property type="entry name" value="2-enoyl-CoA Hydratase, Chain A, domain 1"/>
    <property type="match status" value="1"/>
</dbReference>
<proteinExistence type="predicted"/>
<dbReference type="Pfam" id="PF03572">
    <property type="entry name" value="Peptidase_S41"/>
    <property type="match status" value="1"/>
</dbReference>
<keyword evidence="1" id="KW-0645">Protease</keyword>
<dbReference type="RefSeq" id="WP_344730667.1">
    <property type="nucleotide sequence ID" value="NZ_BAABBI010000003.1"/>
</dbReference>
<dbReference type="SMART" id="SM00245">
    <property type="entry name" value="TSPc"/>
    <property type="match status" value="1"/>
</dbReference>
<protein>
    <submittedName>
        <fullName evidence="6">Carboxy terminal-processing peptidase</fullName>
    </submittedName>
</protein>
<feature type="chain" id="PRO_5047324258" evidence="4">
    <location>
        <begin position="20"/>
        <end position="685"/>
    </location>
</feature>
<dbReference type="Pfam" id="PF17804">
    <property type="entry name" value="TSP_NTD"/>
    <property type="match status" value="1"/>
</dbReference>
<dbReference type="SUPFAM" id="SSF52096">
    <property type="entry name" value="ClpP/crotonase"/>
    <property type="match status" value="1"/>
</dbReference>
<evidence type="ECO:0000313" key="7">
    <source>
        <dbReference type="Proteomes" id="UP001501456"/>
    </source>
</evidence>
<evidence type="ECO:0000256" key="4">
    <source>
        <dbReference type="SAM" id="SignalP"/>
    </source>
</evidence>
<dbReference type="Gene3D" id="2.30.42.10">
    <property type="match status" value="1"/>
</dbReference>
<dbReference type="InterPro" id="IPR040573">
    <property type="entry name" value="TSP_N"/>
</dbReference>
<name>A0ABP7HG09_9FLAO</name>
<accession>A0ABP7HG09</accession>
<dbReference type="InterPro" id="IPR004447">
    <property type="entry name" value="Peptidase_S41A"/>
</dbReference>
<reference evidence="7" key="1">
    <citation type="journal article" date="2019" name="Int. J. Syst. Evol. Microbiol.">
        <title>The Global Catalogue of Microorganisms (GCM) 10K type strain sequencing project: providing services to taxonomists for standard genome sequencing and annotation.</title>
        <authorList>
            <consortium name="The Broad Institute Genomics Platform"/>
            <consortium name="The Broad Institute Genome Sequencing Center for Infectious Disease"/>
            <person name="Wu L."/>
            <person name="Ma J."/>
        </authorList>
    </citation>
    <scope>NUCLEOTIDE SEQUENCE [LARGE SCALE GENOMIC DNA]</scope>
    <source>
        <strain evidence="7">JCM 17525</strain>
    </source>
</reference>
<feature type="domain" description="Tail specific protease" evidence="5">
    <location>
        <begin position="312"/>
        <end position="528"/>
    </location>
</feature>